<keyword evidence="2" id="KW-1185">Reference proteome</keyword>
<reference evidence="1" key="1">
    <citation type="submission" date="2022-02" db="EMBL/GenBank/DDBJ databases">
        <authorList>
            <person name="King R."/>
        </authorList>
    </citation>
    <scope>NUCLEOTIDE SEQUENCE</scope>
</reference>
<evidence type="ECO:0000313" key="1">
    <source>
        <dbReference type="EMBL" id="CAH1636886.1"/>
    </source>
</evidence>
<dbReference type="EMBL" id="LR824545">
    <property type="protein sequence ID" value="CAH1636886.1"/>
    <property type="molecule type" value="Genomic_DNA"/>
</dbReference>
<protein>
    <submittedName>
        <fullName evidence="1">Uncharacterized protein</fullName>
    </submittedName>
</protein>
<dbReference type="AlphaFoldDB" id="A0A9P0HWW7"/>
<dbReference type="Proteomes" id="UP001153321">
    <property type="component" value="Chromosome 14"/>
</dbReference>
<proteinExistence type="predicted"/>
<organism evidence="1 2">
    <name type="scientific">Spodoptera littoralis</name>
    <name type="common">Egyptian cotton leafworm</name>
    <dbReference type="NCBI Taxonomy" id="7109"/>
    <lineage>
        <taxon>Eukaryota</taxon>
        <taxon>Metazoa</taxon>
        <taxon>Ecdysozoa</taxon>
        <taxon>Arthropoda</taxon>
        <taxon>Hexapoda</taxon>
        <taxon>Insecta</taxon>
        <taxon>Pterygota</taxon>
        <taxon>Neoptera</taxon>
        <taxon>Endopterygota</taxon>
        <taxon>Lepidoptera</taxon>
        <taxon>Glossata</taxon>
        <taxon>Ditrysia</taxon>
        <taxon>Noctuoidea</taxon>
        <taxon>Noctuidae</taxon>
        <taxon>Amphipyrinae</taxon>
        <taxon>Spodoptera</taxon>
    </lineage>
</organism>
<name>A0A9P0HWW7_SPOLI</name>
<gene>
    <name evidence="1" type="ORF">SPLIT_LOCUS2247</name>
</gene>
<sequence length="98" mass="10841">MCREDTVSWFIDTTREFGGPVLGSSGPDAFCEADASAARREGLGATTTKIITQTWDRFQAASRPPRTRQNEKIIIFLGRLVVPIVLRWAAEEIASDVD</sequence>
<accession>A0A9P0HWW7</accession>
<evidence type="ECO:0000313" key="2">
    <source>
        <dbReference type="Proteomes" id="UP001153321"/>
    </source>
</evidence>